<protein>
    <submittedName>
        <fullName evidence="2">Uncharacterized protein</fullName>
    </submittedName>
</protein>
<evidence type="ECO:0000313" key="2">
    <source>
        <dbReference type="EMBL" id="ROI93608.1"/>
    </source>
</evidence>
<dbReference type="EMBL" id="RJVU01066360">
    <property type="protein sequence ID" value="ROI93608.1"/>
    <property type="molecule type" value="Genomic_DNA"/>
</dbReference>
<evidence type="ECO:0000256" key="1">
    <source>
        <dbReference type="SAM" id="MobiDB-lite"/>
    </source>
</evidence>
<keyword evidence="3" id="KW-1185">Reference proteome</keyword>
<feature type="compositionally biased region" description="Basic and acidic residues" evidence="1">
    <location>
        <begin position="11"/>
        <end position="24"/>
    </location>
</feature>
<reference evidence="2 3" key="1">
    <citation type="submission" date="2018-10" db="EMBL/GenBank/DDBJ databases">
        <title>Genome assembly for a Yunnan-Guizhou Plateau 3E fish, Anabarilius grahami (Regan), and its evolutionary and genetic applications.</title>
        <authorList>
            <person name="Jiang W."/>
        </authorList>
    </citation>
    <scope>NUCLEOTIDE SEQUENCE [LARGE SCALE GENOMIC DNA]</scope>
    <source>
        <strain evidence="2">AG-KIZ</strain>
        <tissue evidence="2">Muscle</tissue>
    </source>
</reference>
<evidence type="ECO:0000313" key="3">
    <source>
        <dbReference type="Proteomes" id="UP000281406"/>
    </source>
</evidence>
<sequence length="285" mass="31114">MSFRKGPSGHSRQDPSEEAKRIKDNPSLQDKSPPQREDLVKTNARSVVLHRGGDVSDKQEGKGSVPTAPAPTTSTQTEAPNIPQSSLALLPVTSPQSTASTPPSGPPAATGQSFSGCPAVSTGYPSTQLKKKHAVPPLPSYEQNVSQWYCSQQQRIWMKTEMEALGLWPGSRPCLQIQQSSTSRSTAAPGSRTRVPHPKELLERVESVLQRLFLECNPDGVPLFKPLTLKVWRIQRVHIFRGCLSDPEVVEGILCRHGGTVQLNHVKVEAAAMPVWIPVRDTSQQ</sequence>
<dbReference type="Proteomes" id="UP000281406">
    <property type="component" value="Unassembled WGS sequence"/>
</dbReference>
<feature type="compositionally biased region" description="Basic and acidic residues" evidence="1">
    <location>
        <begin position="51"/>
        <end position="61"/>
    </location>
</feature>
<gene>
    <name evidence="2" type="ORF">DPX16_3278</name>
</gene>
<accession>A0A3N0XPJ5</accession>
<comment type="caution">
    <text evidence="2">The sequence shown here is derived from an EMBL/GenBank/DDBJ whole genome shotgun (WGS) entry which is preliminary data.</text>
</comment>
<feature type="region of interest" description="Disordered" evidence="1">
    <location>
        <begin position="1"/>
        <end position="119"/>
    </location>
</feature>
<feature type="compositionally biased region" description="Low complexity" evidence="1">
    <location>
        <begin position="93"/>
        <end position="113"/>
    </location>
</feature>
<name>A0A3N0XPJ5_ANAGA</name>
<dbReference type="AlphaFoldDB" id="A0A3N0XPJ5"/>
<dbReference type="OrthoDB" id="8938717at2759"/>
<proteinExistence type="predicted"/>
<organism evidence="2 3">
    <name type="scientific">Anabarilius grahami</name>
    <name type="common">Kanglang fish</name>
    <name type="synonym">Barilius grahami</name>
    <dbReference type="NCBI Taxonomy" id="495550"/>
    <lineage>
        <taxon>Eukaryota</taxon>
        <taxon>Metazoa</taxon>
        <taxon>Chordata</taxon>
        <taxon>Craniata</taxon>
        <taxon>Vertebrata</taxon>
        <taxon>Euteleostomi</taxon>
        <taxon>Actinopterygii</taxon>
        <taxon>Neopterygii</taxon>
        <taxon>Teleostei</taxon>
        <taxon>Ostariophysi</taxon>
        <taxon>Cypriniformes</taxon>
        <taxon>Xenocyprididae</taxon>
        <taxon>Xenocypridinae</taxon>
        <taxon>Xenocypridinae incertae sedis</taxon>
        <taxon>Anabarilius</taxon>
    </lineage>
</organism>
<feature type="compositionally biased region" description="Low complexity" evidence="1">
    <location>
        <begin position="66"/>
        <end position="80"/>
    </location>
</feature>